<dbReference type="GeneID" id="73288754"/>
<dbReference type="InterPro" id="IPR007332">
    <property type="entry name" value="DUF411"/>
</dbReference>
<sequence length="159" mass="16893">MSRRAALLAGGSALAIALTGCLSDGTDEWETDEAIPVTAATMYKGPNCNCCDVYAEYLDDSLTADLETVVSDDLEAFKDDRGIEPGLRSCHTLELDDYLVEGHVPAETIATLFEDEPDIAGIALPGMPSGSPGMGGEKDGTWPVYEIRVEGGRAVYTEL</sequence>
<dbReference type="AlphaFoldDB" id="A0A9E7SXE5"/>
<organism evidence="1 2">
    <name type="scientific">Natronosalvus rutilus</name>
    <dbReference type="NCBI Taxonomy" id="2953753"/>
    <lineage>
        <taxon>Archaea</taxon>
        <taxon>Methanobacteriati</taxon>
        <taxon>Methanobacteriota</taxon>
        <taxon>Stenosarchaea group</taxon>
        <taxon>Halobacteria</taxon>
        <taxon>Halobacteriales</taxon>
        <taxon>Natrialbaceae</taxon>
        <taxon>Natronosalvus</taxon>
    </lineage>
</organism>
<evidence type="ECO:0000313" key="1">
    <source>
        <dbReference type="EMBL" id="UTF54058.1"/>
    </source>
</evidence>
<name>A0A9E7SXE5_9EURY</name>
<dbReference type="PROSITE" id="PS51257">
    <property type="entry name" value="PROKAR_LIPOPROTEIN"/>
    <property type="match status" value="1"/>
</dbReference>
<dbReference type="Pfam" id="PF04214">
    <property type="entry name" value="DUF411"/>
    <property type="match status" value="1"/>
</dbReference>
<gene>
    <name evidence="1" type="ORF">NGM29_01870</name>
</gene>
<evidence type="ECO:0000313" key="2">
    <source>
        <dbReference type="Proteomes" id="UP001056855"/>
    </source>
</evidence>
<proteinExistence type="predicted"/>
<dbReference type="RefSeq" id="WP_254158567.1">
    <property type="nucleotide sequence ID" value="NZ_CP100355.1"/>
</dbReference>
<reference evidence="1" key="1">
    <citation type="submission" date="2022-06" db="EMBL/GenBank/DDBJ databases">
        <title>Diverse halophilic archaea isolated from saline environments.</title>
        <authorList>
            <person name="Cui H.-L."/>
        </authorList>
    </citation>
    <scope>NUCLEOTIDE SEQUENCE</scope>
    <source>
        <strain evidence="1">WLHS1</strain>
    </source>
</reference>
<dbReference type="KEGG" id="sawl:NGM29_01870"/>
<accession>A0A9E7SXE5</accession>
<protein>
    <submittedName>
        <fullName evidence="1">Metal-binding protein</fullName>
    </submittedName>
</protein>
<dbReference type="EMBL" id="CP100355">
    <property type="protein sequence ID" value="UTF54058.1"/>
    <property type="molecule type" value="Genomic_DNA"/>
</dbReference>
<keyword evidence="2" id="KW-1185">Reference proteome</keyword>
<dbReference type="Proteomes" id="UP001056855">
    <property type="component" value="Chromosome"/>
</dbReference>